<evidence type="ECO:0000256" key="1">
    <source>
        <dbReference type="SAM" id="MobiDB-lite"/>
    </source>
</evidence>
<reference evidence="2" key="1">
    <citation type="journal article" date="2020" name="Fungal Divers.">
        <title>Resolving the Mortierellaceae phylogeny through synthesis of multi-gene phylogenetics and phylogenomics.</title>
        <authorList>
            <person name="Vandepol N."/>
            <person name="Liber J."/>
            <person name="Desiro A."/>
            <person name="Na H."/>
            <person name="Kennedy M."/>
            <person name="Barry K."/>
            <person name="Grigoriev I.V."/>
            <person name="Miller A.N."/>
            <person name="O'Donnell K."/>
            <person name="Stajich J.E."/>
            <person name="Bonito G."/>
        </authorList>
    </citation>
    <scope>NUCLEOTIDE SEQUENCE</scope>
    <source>
        <strain evidence="2">NRRL 28262</strain>
    </source>
</reference>
<accession>A0AAD4H0M2</accession>
<dbReference type="AlphaFoldDB" id="A0AAD4H0M2"/>
<keyword evidence="3" id="KW-1185">Reference proteome</keyword>
<dbReference type="EMBL" id="JAAAIL010003257">
    <property type="protein sequence ID" value="KAG0251543.1"/>
    <property type="molecule type" value="Genomic_DNA"/>
</dbReference>
<organism evidence="2 3">
    <name type="scientific">Linnemannia exigua</name>
    <dbReference type="NCBI Taxonomy" id="604196"/>
    <lineage>
        <taxon>Eukaryota</taxon>
        <taxon>Fungi</taxon>
        <taxon>Fungi incertae sedis</taxon>
        <taxon>Mucoromycota</taxon>
        <taxon>Mortierellomycotina</taxon>
        <taxon>Mortierellomycetes</taxon>
        <taxon>Mortierellales</taxon>
        <taxon>Mortierellaceae</taxon>
        <taxon>Linnemannia</taxon>
    </lineage>
</organism>
<gene>
    <name evidence="2" type="ORF">BGZ95_006866</name>
</gene>
<dbReference type="Proteomes" id="UP001194580">
    <property type="component" value="Unassembled WGS sequence"/>
</dbReference>
<feature type="compositionally biased region" description="Low complexity" evidence="1">
    <location>
        <begin position="43"/>
        <end position="65"/>
    </location>
</feature>
<name>A0AAD4H0M2_9FUNG</name>
<evidence type="ECO:0000313" key="2">
    <source>
        <dbReference type="EMBL" id="KAG0251543.1"/>
    </source>
</evidence>
<evidence type="ECO:0000313" key="3">
    <source>
        <dbReference type="Proteomes" id="UP001194580"/>
    </source>
</evidence>
<comment type="caution">
    <text evidence="2">The sequence shown here is derived from an EMBL/GenBank/DDBJ whole genome shotgun (WGS) entry which is preliminary data.</text>
</comment>
<proteinExistence type="predicted"/>
<feature type="region of interest" description="Disordered" evidence="1">
    <location>
        <begin position="18"/>
        <end position="141"/>
    </location>
</feature>
<sequence>NPVKSLYKLWKDAKKEFPSVPQTPYSQWHHELVAPPPLPPMQQPQQQQPYPQPGQYQQHPQGMHPSAPLTHVPSGLPVFGSSTPMAANTSSTNPFDDPAPAPAPAYNPAHLPLYIPEPPTQRQQQQQQSIPAPSAPPGQPW</sequence>
<feature type="compositionally biased region" description="Polar residues" evidence="1">
    <location>
        <begin position="80"/>
        <end position="94"/>
    </location>
</feature>
<feature type="compositionally biased region" description="Low complexity" evidence="1">
    <location>
        <begin position="120"/>
        <end position="132"/>
    </location>
</feature>
<protein>
    <submittedName>
        <fullName evidence="2">Uncharacterized protein</fullName>
    </submittedName>
</protein>
<feature type="non-terminal residue" evidence="2">
    <location>
        <position position="1"/>
    </location>
</feature>